<organism evidence="9 10">
    <name type="scientific">Cohnella phaseoli</name>
    <dbReference type="NCBI Taxonomy" id="456490"/>
    <lineage>
        <taxon>Bacteria</taxon>
        <taxon>Bacillati</taxon>
        <taxon>Bacillota</taxon>
        <taxon>Bacilli</taxon>
        <taxon>Bacillales</taxon>
        <taxon>Paenibacillaceae</taxon>
        <taxon>Cohnella</taxon>
    </lineage>
</organism>
<comment type="similarity">
    <text evidence="7">Belongs to the binding-protein-dependent transport system permease family.</text>
</comment>
<dbReference type="PROSITE" id="PS50928">
    <property type="entry name" value="ABC_TM1"/>
    <property type="match status" value="1"/>
</dbReference>
<dbReference type="Pfam" id="PF00528">
    <property type="entry name" value="BPD_transp_1"/>
    <property type="match status" value="1"/>
</dbReference>
<feature type="domain" description="ABC transmembrane type-1" evidence="8">
    <location>
        <begin position="76"/>
        <end position="268"/>
    </location>
</feature>
<evidence type="ECO:0000256" key="6">
    <source>
        <dbReference type="ARBA" id="ARBA00023136"/>
    </source>
</evidence>
<evidence type="ECO:0000259" key="8">
    <source>
        <dbReference type="PROSITE" id="PS50928"/>
    </source>
</evidence>
<dbReference type="GO" id="GO:0005886">
    <property type="term" value="C:plasma membrane"/>
    <property type="evidence" value="ECO:0007669"/>
    <property type="project" value="UniProtKB-SubCell"/>
</dbReference>
<feature type="transmembrane region" description="Helical" evidence="7">
    <location>
        <begin position="76"/>
        <end position="99"/>
    </location>
</feature>
<feature type="transmembrane region" description="Helical" evidence="7">
    <location>
        <begin position="248"/>
        <end position="267"/>
    </location>
</feature>
<evidence type="ECO:0000256" key="3">
    <source>
        <dbReference type="ARBA" id="ARBA00022475"/>
    </source>
</evidence>
<dbReference type="SUPFAM" id="SSF161098">
    <property type="entry name" value="MetI-like"/>
    <property type="match status" value="1"/>
</dbReference>
<reference evidence="9 10" key="1">
    <citation type="submission" date="2018-07" db="EMBL/GenBank/DDBJ databases">
        <title>Genomic Encyclopedia of Type Strains, Phase III (KMG-III): the genomes of soil and plant-associated and newly described type strains.</title>
        <authorList>
            <person name="Whitman W."/>
        </authorList>
    </citation>
    <scope>NUCLEOTIDE SEQUENCE [LARGE SCALE GENOMIC DNA]</scope>
    <source>
        <strain evidence="9 10">CECT 7287</strain>
    </source>
</reference>
<dbReference type="InterPro" id="IPR035906">
    <property type="entry name" value="MetI-like_sf"/>
</dbReference>
<gene>
    <name evidence="9" type="ORF">DFP98_12163</name>
</gene>
<feature type="transmembrane region" description="Helical" evidence="7">
    <location>
        <begin position="144"/>
        <end position="167"/>
    </location>
</feature>
<dbReference type="AlphaFoldDB" id="A0A3D9ITV1"/>
<dbReference type="PANTHER" id="PTHR43744">
    <property type="entry name" value="ABC TRANSPORTER PERMEASE PROTEIN MG189-RELATED-RELATED"/>
    <property type="match status" value="1"/>
</dbReference>
<evidence type="ECO:0000256" key="7">
    <source>
        <dbReference type="RuleBase" id="RU363032"/>
    </source>
</evidence>
<evidence type="ECO:0000256" key="4">
    <source>
        <dbReference type="ARBA" id="ARBA00022692"/>
    </source>
</evidence>
<sequence>MNSSAAAANKRRRTGSTAAQAASYLLALVFLAPFLLFFLNTFKDKDHIFDAFHMPDLTNFDNYTKMFKNTDFTASLLLTIFICVATLFFIVLFSSLAGYMISRSNRKMIKMLYVLFAAGQIIPAQTSMLPLYKLGVATQMINTVPYLIIIYVAGGTAFASLFFAAFTKTIPYALEESAFIDGCGRYETFFRIIFPLLMPATATIVTTTIYWYWNDFQGPLIYLNSTKVAPLMMSIYSFMGSNNTVDWGPVYALCFVSAIPMILFFLLTQRYLLKGMVVGSVKG</sequence>
<keyword evidence="6 7" id="KW-0472">Membrane</keyword>
<keyword evidence="5 7" id="KW-1133">Transmembrane helix</keyword>
<dbReference type="OrthoDB" id="2556374at2"/>
<evidence type="ECO:0000256" key="1">
    <source>
        <dbReference type="ARBA" id="ARBA00004651"/>
    </source>
</evidence>
<evidence type="ECO:0000313" key="10">
    <source>
        <dbReference type="Proteomes" id="UP000256977"/>
    </source>
</evidence>
<dbReference type="PANTHER" id="PTHR43744:SF8">
    <property type="entry name" value="SN-GLYCEROL-3-PHOSPHATE TRANSPORT SYSTEM PERMEASE PROTEIN UGPE"/>
    <property type="match status" value="1"/>
</dbReference>
<name>A0A3D9ITV1_9BACL</name>
<keyword evidence="10" id="KW-1185">Reference proteome</keyword>
<feature type="transmembrane region" description="Helical" evidence="7">
    <location>
        <begin position="21"/>
        <end position="39"/>
    </location>
</feature>
<proteinExistence type="inferred from homology"/>
<dbReference type="GO" id="GO:0055085">
    <property type="term" value="P:transmembrane transport"/>
    <property type="evidence" value="ECO:0007669"/>
    <property type="project" value="InterPro"/>
</dbReference>
<keyword evidence="4 7" id="KW-0812">Transmembrane</keyword>
<dbReference type="Proteomes" id="UP000256977">
    <property type="component" value="Unassembled WGS sequence"/>
</dbReference>
<evidence type="ECO:0000313" key="9">
    <source>
        <dbReference type="EMBL" id="RED65172.1"/>
    </source>
</evidence>
<comment type="subcellular location">
    <subcellularLocation>
        <location evidence="1 7">Cell membrane</location>
        <topology evidence="1 7">Multi-pass membrane protein</topology>
    </subcellularLocation>
</comment>
<accession>A0A3D9ITV1</accession>
<feature type="transmembrane region" description="Helical" evidence="7">
    <location>
        <begin position="188"/>
        <end position="213"/>
    </location>
</feature>
<dbReference type="InterPro" id="IPR000515">
    <property type="entry name" value="MetI-like"/>
</dbReference>
<keyword evidence="2 7" id="KW-0813">Transport</keyword>
<dbReference type="RefSeq" id="WP_116063098.1">
    <property type="nucleotide sequence ID" value="NZ_QRDZ01000021.1"/>
</dbReference>
<keyword evidence="3" id="KW-1003">Cell membrane</keyword>
<evidence type="ECO:0000256" key="2">
    <source>
        <dbReference type="ARBA" id="ARBA00022448"/>
    </source>
</evidence>
<dbReference type="EMBL" id="QRDZ01000021">
    <property type="protein sequence ID" value="RED65172.1"/>
    <property type="molecule type" value="Genomic_DNA"/>
</dbReference>
<dbReference type="CDD" id="cd06261">
    <property type="entry name" value="TM_PBP2"/>
    <property type="match status" value="1"/>
</dbReference>
<feature type="transmembrane region" description="Helical" evidence="7">
    <location>
        <begin position="111"/>
        <end position="132"/>
    </location>
</feature>
<dbReference type="Gene3D" id="1.10.3720.10">
    <property type="entry name" value="MetI-like"/>
    <property type="match status" value="1"/>
</dbReference>
<evidence type="ECO:0000256" key="5">
    <source>
        <dbReference type="ARBA" id="ARBA00022989"/>
    </source>
</evidence>
<comment type="caution">
    <text evidence="9">The sequence shown here is derived from an EMBL/GenBank/DDBJ whole genome shotgun (WGS) entry which is preliminary data.</text>
</comment>
<protein>
    <submittedName>
        <fullName evidence="9">Raffinose/stachyose/melibiose transport system permease protein</fullName>
    </submittedName>
</protein>